<dbReference type="Proteomes" id="UP001173802">
    <property type="component" value="Unassembled WGS sequence"/>
</dbReference>
<evidence type="ECO:0000313" key="2">
    <source>
        <dbReference type="Proteomes" id="UP001173802"/>
    </source>
</evidence>
<gene>
    <name evidence="1" type="ORF">NYG90_05750</name>
</gene>
<comment type="caution">
    <text evidence="1">The sequence shown here is derived from an EMBL/GenBank/DDBJ whole genome shotgun (WGS) entry which is preliminary data.</text>
</comment>
<proteinExistence type="predicted"/>
<organism evidence="1 2">
    <name type="scientific">Helicobacter zhangjianzhongii</name>
    <dbReference type="NCBI Taxonomy" id="2974574"/>
    <lineage>
        <taxon>Bacteria</taxon>
        <taxon>Pseudomonadati</taxon>
        <taxon>Campylobacterota</taxon>
        <taxon>Epsilonproteobacteria</taxon>
        <taxon>Campylobacterales</taxon>
        <taxon>Helicobacteraceae</taxon>
        <taxon>Helicobacter</taxon>
    </lineage>
</organism>
<protein>
    <submittedName>
        <fullName evidence="1">Uncharacterized protein</fullName>
    </submittedName>
</protein>
<dbReference type="EMBL" id="JANURN010000004">
    <property type="protein sequence ID" value="MDL0082179.1"/>
    <property type="molecule type" value="Genomic_DNA"/>
</dbReference>
<reference evidence="1 2" key="1">
    <citation type="journal article" date="2023" name="Microorganisms">
        <title>Isolation and Genomic Characteristics of Cat-Borne Campylobacter felis sp. nov. and Sheep-Borne Campylobacter ovis sp. nov.</title>
        <authorList>
            <person name="Wang H."/>
            <person name="Li Y."/>
            <person name="Gu Y."/>
            <person name="Zhou G."/>
            <person name="Chen X."/>
            <person name="Zhang X."/>
            <person name="Shao Z."/>
            <person name="Zhang J."/>
            <person name="Zhang M."/>
        </authorList>
    </citation>
    <scope>NUCLEOTIDE SEQUENCE [LARGE SCALE GENOMIC DNA]</scope>
    <source>
        <strain evidence="1 2">XJK30-2</strain>
    </source>
</reference>
<name>A0ACC6FSC4_9HELI</name>
<keyword evidence="2" id="KW-1185">Reference proteome</keyword>
<sequence length="42" mass="4524">MDSRVAIWGAWDSGLMCYGPPLASARSAKLAMLKSIESIARI</sequence>
<evidence type="ECO:0000313" key="1">
    <source>
        <dbReference type="EMBL" id="MDL0082179.1"/>
    </source>
</evidence>
<accession>A0ACC6FSC4</accession>